<dbReference type="PANTHER" id="PTHR22950:SF349">
    <property type="entry name" value="AMINO ACID TRANSPORTER TRANSMEMBRANE DOMAIN-CONTAINING PROTEIN"/>
    <property type="match status" value="1"/>
</dbReference>
<feature type="transmembrane region" description="Helical" evidence="5">
    <location>
        <begin position="440"/>
        <end position="459"/>
    </location>
</feature>
<organism evidence="7 10">
    <name type="scientific">Phytophthora kernoviae</name>
    <dbReference type="NCBI Taxonomy" id="325452"/>
    <lineage>
        <taxon>Eukaryota</taxon>
        <taxon>Sar</taxon>
        <taxon>Stramenopiles</taxon>
        <taxon>Oomycota</taxon>
        <taxon>Peronosporomycetes</taxon>
        <taxon>Peronosporales</taxon>
        <taxon>Peronosporaceae</taxon>
        <taxon>Phytophthora</taxon>
    </lineage>
</organism>
<feature type="transmembrane region" description="Helical" evidence="5">
    <location>
        <begin position="90"/>
        <end position="115"/>
    </location>
</feature>
<evidence type="ECO:0000256" key="2">
    <source>
        <dbReference type="ARBA" id="ARBA00022692"/>
    </source>
</evidence>
<evidence type="ECO:0000313" key="8">
    <source>
        <dbReference type="EMBL" id="RLN80700.1"/>
    </source>
</evidence>
<accession>A0A3R7GMS4</accession>
<feature type="transmembrane region" description="Helical" evidence="5">
    <location>
        <begin position="127"/>
        <end position="145"/>
    </location>
</feature>
<keyword evidence="2 5" id="KW-0812">Transmembrane</keyword>
<keyword evidence="4 5" id="KW-0472">Membrane</keyword>
<evidence type="ECO:0000256" key="3">
    <source>
        <dbReference type="ARBA" id="ARBA00022989"/>
    </source>
</evidence>
<feature type="transmembrane region" description="Helical" evidence="5">
    <location>
        <begin position="409"/>
        <end position="428"/>
    </location>
</feature>
<feature type="transmembrane region" description="Helical" evidence="5">
    <location>
        <begin position="152"/>
        <end position="173"/>
    </location>
</feature>
<sequence>MGKRGGKILTFEDLKMAFNVFCCVYGVGTLGMPGNFSRAGPVLAVIAMAFMAFANVYASVAICRVMLLAPKSVKTYGDLGQWCMGKWGHWLAVVSQMASCLLVPCVFLVLGGSLLDGLFPDAFSDSVWIIFMALMCLPVCLIPTLKEGAGAAFAGCMGTVIADVIGVAVVMYGMRGHPSVPAPDLKFSQVAGVFGNLSLAYGAGVVIPALQRQHSEPRRMPRVIGFTITLISCLFLILASTAYSAVGCQITGNLLFSIYPDATSGLTTLGFASDWGAVVLAYLFMQLHITIAFSVLLNPVFYLSERLALGMHKKKQSDIEDGLTYADMDTPAKASVVNESVNQSERPSRMSYVSVADAENPHYGDAEAEAAEYRGANAIKYVLMRIAIIVVLVVLSIVLKDHFSDLSDFVGASCISLNSIILPIVFLLKKCWGSLPMYEKIPAVVVVVVCCFLGCYVTYTSGKTLFSPTDSDVSFPYCDPEYETTVYYNYTAVHGLTHGWCMGKWGHWLAVISQMVSCLRVLCAFLVLGGTVLADIIGESVVMYRMRGHPSAPSPDLTFSQVAGVFDNLSLEYGVSIVTSALQRQHNDPKRMPRVVLFTVSLISCLFLILASTAYSIVSCQITGNLFFSIYPNANTGLTTLDFKSSCGVGMLVYLFMQMHVAVAFSILLNPPFYLVECVLLGMHKKSEGDIENAISYADASTLAKVSVVMESFNPGTPLQDVVHVGS</sequence>
<feature type="transmembrane region" description="Helical" evidence="5">
    <location>
        <begin position="16"/>
        <end position="36"/>
    </location>
</feature>
<gene>
    <name evidence="7" type="ORF">BBI17_004436</name>
    <name evidence="8" type="ORF">BBO99_00004300</name>
</gene>
<dbReference type="EMBL" id="MBDN02000101">
    <property type="protein sequence ID" value="RLN80700.1"/>
    <property type="molecule type" value="Genomic_DNA"/>
</dbReference>
<evidence type="ECO:0000259" key="6">
    <source>
        <dbReference type="Pfam" id="PF01490"/>
    </source>
</evidence>
<comment type="subcellular location">
    <subcellularLocation>
        <location evidence="1">Membrane</location>
        <topology evidence="1">Multi-pass membrane protein</topology>
    </subcellularLocation>
</comment>
<reference evidence="9 10" key="1">
    <citation type="submission" date="2018-07" db="EMBL/GenBank/DDBJ databases">
        <title>Genome sequencing of oomycete isolates from Chile give support for New Zealand origin for Phytophthora kernoviae and make available the first Nothophytophthora sp. genome.</title>
        <authorList>
            <person name="Studholme D.J."/>
            <person name="Sanfuentes E."/>
            <person name="Panda P."/>
            <person name="Hill R."/>
            <person name="Sambles C."/>
            <person name="Grant M."/>
            <person name="Williams N.M."/>
            <person name="Mcdougal R.L."/>
        </authorList>
    </citation>
    <scope>NUCLEOTIDE SEQUENCE [LARGE SCALE GENOMIC DNA]</scope>
    <source>
        <strain evidence="7">Chile2</strain>
        <strain evidence="8">Chile4</strain>
    </source>
</reference>
<comment type="caution">
    <text evidence="7">The sequence shown here is derived from an EMBL/GenBank/DDBJ whole genome shotgun (WGS) entry which is preliminary data.</text>
</comment>
<dbReference type="STRING" id="325452.A0A3R7GMS4"/>
<dbReference type="GO" id="GO:0015179">
    <property type="term" value="F:L-amino acid transmembrane transporter activity"/>
    <property type="evidence" value="ECO:0007669"/>
    <property type="project" value="TreeGrafter"/>
</dbReference>
<evidence type="ECO:0000256" key="4">
    <source>
        <dbReference type="ARBA" id="ARBA00023136"/>
    </source>
</evidence>
<evidence type="ECO:0000313" key="10">
    <source>
        <dbReference type="Proteomes" id="UP000285883"/>
    </source>
</evidence>
<keyword evidence="9" id="KW-1185">Reference proteome</keyword>
<feature type="transmembrane region" description="Helical" evidence="5">
    <location>
        <begin position="42"/>
        <end position="69"/>
    </location>
</feature>
<dbReference type="AlphaFoldDB" id="A0A3R7GMS4"/>
<feature type="transmembrane region" description="Helical" evidence="5">
    <location>
        <begin position="193"/>
        <end position="211"/>
    </location>
</feature>
<dbReference type="Pfam" id="PF01490">
    <property type="entry name" value="Aa_trans"/>
    <property type="match status" value="1"/>
</dbReference>
<feature type="transmembrane region" description="Helical" evidence="5">
    <location>
        <begin position="223"/>
        <end position="246"/>
    </location>
</feature>
<name>A0A3R7GMS4_9STRA</name>
<dbReference type="PANTHER" id="PTHR22950">
    <property type="entry name" value="AMINO ACID TRANSPORTER"/>
    <property type="match status" value="1"/>
</dbReference>
<feature type="transmembrane region" description="Helical" evidence="5">
    <location>
        <begin position="651"/>
        <end position="676"/>
    </location>
</feature>
<evidence type="ECO:0000313" key="7">
    <source>
        <dbReference type="EMBL" id="RLN20776.1"/>
    </source>
</evidence>
<dbReference type="Proteomes" id="UP000285624">
    <property type="component" value="Unassembled WGS sequence"/>
</dbReference>
<feature type="transmembrane region" description="Helical" evidence="5">
    <location>
        <begin position="279"/>
        <end position="303"/>
    </location>
</feature>
<dbReference type="GO" id="GO:0005774">
    <property type="term" value="C:vacuolar membrane"/>
    <property type="evidence" value="ECO:0007669"/>
    <property type="project" value="TreeGrafter"/>
</dbReference>
<feature type="domain" description="Amino acid transporter transmembrane" evidence="6">
    <location>
        <begin position="15"/>
        <end position="456"/>
    </location>
</feature>
<feature type="transmembrane region" description="Helical" evidence="5">
    <location>
        <begin position="382"/>
        <end position="403"/>
    </location>
</feature>
<feature type="transmembrane region" description="Helical" evidence="5">
    <location>
        <begin position="595"/>
        <end position="618"/>
    </location>
</feature>
<evidence type="ECO:0000256" key="5">
    <source>
        <dbReference type="SAM" id="Phobius"/>
    </source>
</evidence>
<protein>
    <recommendedName>
        <fullName evidence="6">Amino acid transporter transmembrane domain-containing protein</fullName>
    </recommendedName>
</protein>
<dbReference type="EMBL" id="MAYM02001326">
    <property type="protein sequence ID" value="RLN20776.1"/>
    <property type="molecule type" value="Genomic_DNA"/>
</dbReference>
<keyword evidence="3 5" id="KW-1133">Transmembrane helix</keyword>
<feature type="transmembrane region" description="Helical" evidence="5">
    <location>
        <begin position="508"/>
        <end position="537"/>
    </location>
</feature>
<dbReference type="Proteomes" id="UP000285883">
    <property type="component" value="Unassembled WGS sequence"/>
</dbReference>
<dbReference type="InterPro" id="IPR013057">
    <property type="entry name" value="AA_transpt_TM"/>
</dbReference>
<evidence type="ECO:0000256" key="1">
    <source>
        <dbReference type="ARBA" id="ARBA00004141"/>
    </source>
</evidence>
<proteinExistence type="predicted"/>
<evidence type="ECO:0000313" key="9">
    <source>
        <dbReference type="Proteomes" id="UP000285624"/>
    </source>
</evidence>